<dbReference type="InterPro" id="IPR014807">
    <property type="entry name" value="Coa1"/>
</dbReference>
<name>A0A6A6PIM5_9PEZI</name>
<accession>A0A6A6PIM5</accession>
<evidence type="ECO:0000313" key="2">
    <source>
        <dbReference type="Proteomes" id="UP000799767"/>
    </source>
</evidence>
<dbReference type="GeneID" id="54472946"/>
<dbReference type="Pfam" id="PF08695">
    <property type="entry name" value="Coa1"/>
    <property type="match status" value="1"/>
</dbReference>
<dbReference type="GO" id="GO:0033617">
    <property type="term" value="P:mitochondrial respiratory chain complex IV assembly"/>
    <property type="evidence" value="ECO:0007669"/>
    <property type="project" value="InterPro"/>
</dbReference>
<evidence type="ECO:0000313" key="1">
    <source>
        <dbReference type="EMBL" id="KAF2479869.1"/>
    </source>
</evidence>
<dbReference type="GO" id="GO:0005743">
    <property type="term" value="C:mitochondrial inner membrane"/>
    <property type="evidence" value="ECO:0007669"/>
    <property type="project" value="TreeGrafter"/>
</dbReference>
<dbReference type="PANTHER" id="PTHR28523:SF1">
    <property type="entry name" value="CYTOCHROME C OXIDASE ASSEMBLY FACTOR 1"/>
    <property type="match status" value="1"/>
</dbReference>
<dbReference type="AlphaFoldDB" id="A0A6A6PIM5"/>
<sequence>MLSRARIRPNGLSSLLKQNTSLRRTLIAAPKDGSGPLMERRADRALPNLRPPRRWLKTLPIFLSIMVASTLAIFNYQKSSSSVVSSALYALRTNPEARRVLGDEIYFAHRIPWIWGEMNQLHGRIDISFWVKGTKAKGLMRFRSERKTRMGLFETMEWSLEPEDGQKFSLMDAEGRDPMSNR</sequence>
<dbReference type="EMBL" id="MU001640">
    <property type="protein sequence ID" value="KAF2479869.1"/>
    <property type="molecule type" value="Genomic_DNA"/>
</dbReference>
<organism evidence="1 2">
    <name type="scientific">Neohortaea acidophila</name>
    <dbReference type="NCBI Taxonomy" id="245834"/>
    <lineage>
        <taxon>Eukaryota</taxon>
        <taxon>Fungi</taxon>
        <taxon>Dikarya</taxon>
        <taxon>Ascomycota</taxon>
        <taxon>Pezizomycotina</taxon>
        <taxon>Dothideomycetes</taxon>
        <taxon>Dothideomycetidae</taxon>
        <taxon>Mycosphaerellales</taxon>
        <taxon>Teratosphaeriaceae</taxon>
        <taxon>Neohortaea</taxon>
    </lineage>
</organism>
<dbReference type="PANTHER" id="PTHR28523">
    <property type="entry name" value="CYTOCHROME C OXIDASE ASSEMBLY FACTOR 1"/>
    <property type="match status" value="1"/>
</dbReference>
<dbReference type="RefSeq" id="XP_033586439.1">
    <property type="nucleotide sequence ID" value="XM_033731944.1"/>
</dbReference>
<keyword evidence="2" id="KW-1185">Reference proteome</keyword>
<protein>
    <submittedName>
        <fullName evidence="1">Cytochrome oxidase complex assembly protein 1-domain-containing protein</fullName>
    </submittedName>
</protein>
<gene>
    <name evidence="1" type="ORF">BDY17DRAFT_270670</name>
</gene>
<dbReference type="OrthoDB" id="2100652at2759"/>
<dbReference type="Proteomes" id="UP000799767">
    <property type="component" value="Unassembled WGS sequence"/>
</dbReference>
<reference evidence="1" key="1">
    <citation type="journal article" date="2020" name="Stud. Mycol.">
        <title>101 Dothideomycetes genomes: a test case for predicting lifestyles and emergence of pathogens.</title>
        <authorList>
            <person name="Haridas S."/>
            <person name="Albert R."/>
            <person name="Binder M."/>
            <person name="Bloem J."/>
            <person name="Labutti K."/>
            <person name="Salamov A."/>
            <person name="Andreopoulos B."/>
            <person name="Baker S."/>
            <person name="Barry K."/>
            <person name="Bills G."/>
            <person name="Bluhm B."/>
            <person name="Cannon C."/>
            <person name="Castanera R."/>
            <person name="Culley D."/>
            <person name="Daum C."/>
            <person name="Ezra D."/>
            <person name="Gonzalez J."/>
            <person name="Henrissat B."/>
            <person name="Kuo A."/>
            <person name="Liang C."/>
            <person name="Lipzen A."/>
            <person name="Lutzoni F."/>
            <person name="Magnuson J."/>
            <person name="Mondo S."/>
            <person name="Nolan M."/>
            <person name="Ohm R."/>
            <person name="Pangilinan J."/>
            <person name="Park H.-J."/>
            <person name="Ramirez L."/>
            <person name="Alfaro M."/>
            <person name="Sun H."/>
            <person name="Tritt A."/>
            <person name="Yoshinaga Y."/>
            <person name="Zwiers L.-H."/>
            <person name="Turgeon B."/>
            <person name="Goodwin S."/>
            <person name="Spatafora J."/>
            <person name="Crous P."/>
            <person name="Grigoriev I."/>
        </authorList>
    </citation>
    <scope>NUCLEOTIDE SEQUENCE</scope>
    <source>
        <strain evidence="1">CBS 113389</strain>
    </source>
</reference>
<dbReference type="InterPro" id="IPR042432">
    <property type="entry name" value="Coa1_fungi"/>
</dbReference>
<proteinExistence type="predicted"/>